<dbReference type="GO" id="GO:0031167">
    <property type="term" value="P:rRNA methylation"/>
    <property type="evidence" value="ECO:0007669"/>
    <property type="project" value="InterPro"/>
</dbReference>
<dbReference type="SUPFAM" id="SSF53335">
    <property type="entry name" value="S-adenosyl-L-methionine-dependent methyltransferases"/>
    <property type="match status" value="1"/>
</dbReference>
<dbReference type="OrthoDB" id="9803017at2"/>
<accession>A0A1U7IKA0</accession>
<dbReference type="PANTHER" id="PTHR43542">
    <property type="entry name" value="METHYLTRANSFERASE"/>
    <property type="match status" value="1"/>
</dbReference>
<dbReference type="InterPro" id="IPR002052">
    <property type="entry name" value="DNA_methylase_N6_adenine_CS"/>
</dbReference>
<dbReference type="PANTHER" id="PTHR43542:SF1">
    <property type="entry name" value="METHYLTRANSFERASE"/>
    <property type="match status" value="1"/>
</dbReference>
<sequence length="189" mass="21104">MSLRIYGNRLLKTLPGQDTRPTLAKVRQAVFNIWQGTIEGCSWLDLCTGSGSMGAEALCRGASYVVGIEKSSRACAIIQQNWQQVAHSGQIFQVLRGDVLQKLKSLEGKKFDRIYFDPPYSSELYQPVLEAIAKYQLLAENGEIAVEHSPDLWNVEQIPGLAICREKIYGNTALKFYCNIFNEPAADTK</sequence>
<dbReference type="STRING" id="454136.NIES2119_12885"/>
<dbReference type="GO" id="GO:0008168">
    <property type="term" value="F:methyltransferase activity"/>
    <property type="evidence" value="ECO:0007669"/>
    <property type="project" value="UniProtKB-KW"/>
</dbReference>
<keyword evidence="2 3" id="KW-0808">Transferase</keyword>
<dbReference type="GO" id="GO:0003676">
    <property type="term" value="F:nucleic acid binding"/>
    <property type="evidence" value="ECO:0007669"/>
    <property type="project" value="InterPro"/>
</dbReference>
<dbReference type="CDD" id="cd02440">
    <property type="entry name" value="AdoMet_MTases"/>
    <property type="match status" value="1"/>
</dbReference>
<comment type="caution">
    <text evidence="3">The sequence shown here is derived from an EMBL/GenBank/DDBJ whole genome shotgun (WGS) entry which is preliminary data.</text>
</comment>
<dbReference type="Pfam" id="PF03602">
    <property type="entry name" value="Cons_hypoth95"/>
    <property type="match status" value="1"/>
</dbReference>
<keyword evidence="1 3" id="KW-0489">Methyltransferase</keyword>
<evidence type="ECO:0000256" key="2">
    <source>
        <dbReference type="ARBA" id="ARBA00022679"/>
    </source>
</evidence>
<protein>
    <submittedName>
        <fullName evidence="3">16S rRNA (Guanine(966)-N(2))-methyltransferase RsmD</fullName>
    </submittedName>
</protein>
<dbReference type="NCBIfam" id="TIGR00095">
    <property type="entry name" value="16S rRNA (guanine(966)-N(2))-methyltransferase RsmD"/>
    <property type="match status" value="1"/>
</dbReference>
<dbReference type="RefSeq" id="WP_073593883.1">
    <property type="nucleotide sequence ID" value="NZ_MRCE01000011.1"/>
</dbReference>
<evidence type="ECO:0000313" key="3">
    <source>
        <dbReference type="EMBL" id="OKH37595.1"/>
    </source>
</evidence>
<dbReference type="PROSITE" id="PS00092">
    <property type="entry name" value="N6_MTASE"/>
    <property type="match status" value="1"/>
</dbReference>
<dbReference type="Gene3D" id="3.40.50.150">
    <property type="entry name" value="Vaccinia Virus protein VP39"/>
    <property type="match status" value="1"/>
</dbReference>
<evidence type="ECO:0000256" key="1">
    <source>
        <dbReference type="ARBA" id="ARBA00022603"/>
    </source>
</evidence>
<dbReference type="InterPro" id="IPR029063">
    <property type="entry name" value="SAM-dependent_MTases_sf"/>
</dbReference>
<dbReference type="InterPro" id="IPR004398">
    <property type="entry name" value="RNA_MeTrfase_RsmD"/>
</dbReference>
<dbReference type="PIRSF" id="PIRSF004553">
    <property type="entry name" value="CHP00095"/>
    <property type="match status" value="1"/>
</dbReference>
<dbReference type="Proteomes" id="UP000185860">
    <property type="component" value="Unassembled WGS sequence"/>
</dbReference>
<gene>
    <name evidence="3" type="ORF">NIES2119_12885</name>
</gene>
<dbReference type="AlphaFoldDB" id="A0A1U7IKA0"/>
<reference evidence="3 4" key="1">
    <citation type="submission" date="2016-11" db="EMBL/GenBank/DDBJ databases">
        <title>Draft Genome Sequences of Nine Cyanobacterial Strains from Diverse Habitats.</title>
        <authorList>
            <person name="Zhu T."/>
            <person name="Hou S."/>
            <person name="Lu X."/>
            <person name="Hess W.R."/>
        </authorList>
    </citation>
    <scope>NUCLEOTIDE SEQUENCE [LARGE SCALE GENOMIC DNA]</scope>
    <source>
        <strain evidence="3 4">IAM M-71</strain>
    </source>
</reference>
<proteinExistence type="predicted"/>
<organism evidence="3 4">
    <name type="scientific">[Phormidium ambiguum] IAM M-71</name>
    <dbReference type="NCBI Taxonomy" id="454136"/>
    <lineage>
        <taxon>Bacteria</taxon>
        <taxon>Bacillati</taxon>
        <taxon>Cyanobacteriota</taxon>
        <taxon>Cyanophyceae</taxon>
        <taxon>Oscillatoriophycideae</taxon>
        <taxon>Aerosakkonematales</taxon>
        <taxon>Aerosakkonemataceae</taxon>
        <taxon>Floridanema</taxon>
    </lineage>
</organism>
<name>A0A1U7IKA0_9CYAN</name>
<evidence type="ECO:0000313" key="4">
    <source>
        <dbReference type="Proteomes" id="UP000185860"/>
    </source>
</evidence>
<dbReference type="EMBL" id="MRCE01000011">
    <property type="protein sequence ID" value="OKH37595.1"/>
    <property type="molecule type" value="Genomic_DNA"/>
</dbReference>